<proteinExistence type="predicted"/>
<dbReference type="EMBL" id="FBWC01000037">
    <property type="protein sequence ID" value="CUX66214.1"/>
    <property type="molecule type" value="Genomic_DNA"/>
</dbReference>
<evidence type="ECO:0000313" key="2">
    <source>
        <dbReference type="Proteomes" id="UP000191897"/>
    </source>
</evidence>
<dbReference type="AlphaFoldDB" id="A0A1S7SCE3"/>
<reference evidence="1 2" key="1">
    <citation type="submission" date="2016-01" db="EMBL/GenBank/DDBJ databases">
        <authorList>
            <person name="Oliw E.H."/>
        </authorList>
    </citation>
    <scope>NUCLEOTIDE SEQUENCE [LARGE SCALE GENOMIC DNA]</scope>
    <source>
        <strain evidence="1 2">Kerr 14</strain>
    </source>
</reference>
<dbReference type="Proteomes" id="UP000191897">
    <property type="component" value="Unassembled WGS sequence"/>
</dbReference>
<sequence length="118" mass="13311">MKESPLGPESSLATDYHMDIVITAVAAVICGPEFLIRSPPGGRVIGRLLADRMLRRPMALLGFERRKQTTCRSRLALIWSKDIGLDDRHDKPVRRRRVAAVRPLPSEGWRVASLRRQA</sequence>
<organism evidence="1 2">
    <name type="scientific">Agrobacterium tumefaciens str. Kerr 14</name>
    <dbReference type="NCBI Taxonomy" id="1183424"/>
    <lineage>
        <taxon>Bacteria</taxon>
        <taxon>Pseudomonadati</taxon>
        <taxon>Pseudomonadota</taxon>
        <taxon>Alphaproteobacteria</taxon>
        <taxon>Hyphomicrobiales</taxon>
        <taxon>Rhizobiaceae</taxon>
        <taxon>Rhizobium/Agrobacterium group</taxon>
        <taxon>Agrobacterium</taxon>
        <taxon>Agrobacterium tumefaciens complex</taxon>
    </lineage>
</organism>
<gene>
    <name evidence="1" type="ORF">AGR4C_pa60087</name>
</gene>
<accession>A0A1S7SCE3</accession>
<name>A0A1S7SCE3_AGRTU</name>
<protein>
    <submittedName>
        <fullName evidence="1">Uncharacterized protein</fullName>
    </submittedName>
</protein>
<evidence type="ECO:0000313" key="1">
    <source>
        <dbReference type="EMBL" id="CUX66214.1"/>
    </source>
</evidence>